<organism evidence="1">
    <name type="scientific">marine sediment metagenome</name>
    <dbReference type="NCBI Taxonomy" id="412755"/>
    <lineage>
        <taxon>unclassified sequences</taxon>
        <taxon>metagenomes</taxon>
        <taxon>ecological metagenomes</taxon>
    </lineage>
</organism>
<feature type="non-terminal residue" evidence="1">
    <location>
        <position position="1"/>
    </location>
</feature>
<sequence length="506" mass="58055">YPFRDFTEFLEFQHAVVVNSETGARYPAHFRRGSSAGTSIVSGEPHPYPVTDIWWYDSEEQVQTIDQTTWATGYFRLNARNYVIEKHKNREFFDKFSGAVRKGRCLFSPMDRLVVFLSRRFQNTAEPRLIRVFTGLVNSVDDQYGENSAQINIQGEDITKWLRISSVNINPALMQLDELDRQEALKHFTNIFAGWTGAEIVKALCLGRDATFKSEAQRNLVSLRVSGVGVYSLESTPETGFPEGASGAHQITYDAKNPQARATVTDLQAQEIFRPSKLIIQDPPQYEIEEFTPYKRFFESSWQFWQSEFRTRLDLAREVATATNFVFYADPNGNIHYHQPRFSNTHILGAKEPEIFVLRDDAIVSWTFIETDADVITRLYASTEDDWHGSMYTEIGQNMAWYQDDALLVKYGLRIFSVSDPLIRGGMTQGKQNPDVYYYAKSRIQRINADRLNGSVTVTGRAELVPDHPVYIPSRNMVYYVNSVQHSFQWEGAFTTTVGLKYGRKP</sequence>
<dbReference type="EMBL" id="BART01006686">
    <property type="protein sequence ID" value="GAG67991.1"/>
    <property type="molecule type" value="Genomic_DNA"/>
</dbReference>
<protein>
    <submittedName>
        <fullName evidence="1">Uncharacterized protein</fullName>
    </submittedName>
</protein>
<comment type="caution">
    <text evidence="1">The sequence shown here is derived from an EMBL/GenBank/DDBJ whole genome shotgun (WGS) entry which is preliminary data.</text>
</comment>
<evidence type="ECO:0000313" key="1">
    <source>
        <dbReference type="EMBL" id="GAG67991.1"/>
    </source>
</evidence>
<accession>X1B7P1</accession>
<name>X1B7P1_9ZZZZ</name>
<dbReference type="AlphaFoldDB" id="X1B7P1"/>
<feature type="non-terminal residue" evidence="1">
    <location>
        <position position="506"/>
    </location>
</feature>
<proteinExistence type="predicted"/>
<reference evidence="1" key="1">
    <citation type="journal article" date="2014" name="Front. Microbiol.">
        <title>High frequency of phylogenetically diverse reductive dehalogenase-homologous genes in deep subseafloor sedimentary metagenomes.</title>
        <authorList>
            <person name="Kawai M."/>
            <person name="Futagami T."/>
            <person name="Toyoda A."/>
            <person name="Takaki Y."/>
            <person name="Nishi S."/>
            <person name="Hori S."/>
            <person name="Arai W."/>
            <person name="Tsubouchi T."/>
            <person name="Morono Y."/>
            <person name="Uchiyama I."/>
            <person name="Ito T."/>
            <person name="Fujiyama A."/>
            <person name="Inagaki F."/>
            <person name="Takami H."/>
        </authorList>
    </citation>
    <scope>NUCLEOTIDE SEQUENCE</scope>
    <source>
        <strain evidence="1">Expedition CK06-06</strain>
    </source>
</reference>
<gene>
    <name evidence="1" type="ORF">S01H4_15250</name>
</gene>